<organism evidence="1 2">
    <name type="scientific">Campylobacter rectus RM3267</name>
    <dbReference type="NCBI Taxonomy" id="553218"/>
    <lineage>
        <taxon>Bacteria</taxon>
        <taxon>Pseudomonadati</taxon>
        <taxon>Campylobacterota</taxon>
        <taxon>Epsilonproteobacteria</taxon>
        <taxon>Campylobacterales</taxon>
        <taxon>Campylobacteraceae</taxon>
        <taxon>Campylobacter</taxon>
    </lineage>
</organism>
<proteinExistence type="predicted"/>
<comment type="caution">
    <text evidence="1">The sequence shown here is derived from an EMBL/GenBank/DDBJ whole genome shotgun (WGS) entry which is preliminary data.</text>
</comment>
<evidence type="ECO:0000313" key="2">
    <source>
        <dbReference type="Proteomes" id="UP000003082"/>
    </source>
</evidence>
<accession>B9D5M8</accession>
<name>B9D5M8_CAMRE</name>
<dbReference type="EMBL" id="ACFU01000041">
    <property type="protein sequence ID" value="EEF12711.1"/>
    <property type="molecule type" value="Genomic_DNA"/>
</dbReference>
<evidence type="ECO:0000313" key="1">
    <source>
        <dbReference type="EMBL" id="EEF12711.1"/>
    </source>
</evidence>
<dbReference type="AlphaFoldDB" id="B9D5M8"/>
<reference evidence="1 2" key="1">
    <citation type="submission" date="2008-08" db="EMBL/GenBank/DDBJ databases">
        <authorList>
            <person name="Madupu R."/>
            <person name="Durkin A.S."/>
            <person name="Torralba M."/>
            <person name="Methe B."/>
            <person name="Sutton G.G."/>
            <person name="Strausberg R.L."/>
            <person name="Nelson K.E."/>
        </authorList>
    </citation>
    <scope>NUCLEOTIDE SEQUENCE [LARGE SCALE GENOMIC DNA]</scope>
    <source>
        <strain evidence="1 2">RM3267</strain>
    </source>
</reference>
<sequence>MLESSKNKVSAKTGKFKSYEKNIIKLAPNAAPYKSERRKSKSDKANDLRMCDELGARAGKSAFLNEPCRLNQR</sequence>
<protein>
    <submittedName>
        <fullName evidence="1">Uncharacterized protein</fullName>
    </submittedName>
</protein>
<dbReference type="Proteomes" id="UP000003082">
    <property type="component" value="Unassembled WGS sequence"/>
</dbReference>
<keyword evidence="2" id="KW-1185">Reference proteome</keyword>
<gene>
    <name evidence="1" type="ORF">CAMRE0001_3277</name>
</gene>